<dbReference type="InterPro" id="IPR023753">
    <property type="entry name" value="FAD/NAD-binding_dom"/>
</dbReference>
<evidence type="ECO:0000313" key="8">
    <source>
        <dbReference type="Proteomes" id="UP000249605"/>
    </source>
</evidence>
<comment type="cofactor">
    <cofactor evidence="1">
        <name>FAD</name>
        <dbReference type="ChEBI" id="CHEBI:57692"/>
    </cofactor>
</comment>
<geneLocation type="plasmid" evidence="7 8">
    <name>unnamed1</name>
</geneLocation>
<evidence type="ECO:0000256" key="4">
    <source>
        <dbReference type="ARBA" id="ARBA00023002"/>
    </source>
</evidence>
<keyword evidence="7" id="KW-0223">Dioxygenase</keyword>
<keyword evidence="8" id="KW-1185">Reference proteome</keyword>
<keyword evidence="2" id="KW-0285">Flavoprotein</keyword>
<dbReference type="InterPro" id="IPR050446">
    <property type="entry name" value="FAD-oxidoreductase/Apoptosis"/>
</dbReference>
<proteinExistence type="predicted"/>
<dbReference type="PANTHER" id="PTHR43557">
    <property type="entry name" value="APOPTOSIS-INDUCING FACTOR 1"/>
    <property type="match status" value="1"/>
</dbReference>
<dbReference type="InterPro" id="IPR016156">
    <property type="entry name" value="FAD/NAD-linked_Rdtase_dimer_sf"/>
</dbReference>
<dbReference type="AlphaFoldDB" id="A0A2U9SA78"/>
<protein>
    <submittedName>
        <fullName evidence="7">Benzene 1,2-dioxygenase</fullName>
    </submittedName>
</protein>
<name>A0A2U9SA78_9PROT</name>
<keyword evidence="3" id="KW-0274">FAD</keyword>
<dbReference type="OrthoDB" id="7809559at2"/>
<evidence type="ECO:0000313" key="7">
    <source>
        <dbReference type="EMBL" id="AWU95486.1"/>
    </source>
</evidence>
<keyword evidence="4" id="KW-0560">Oxidoreductase</keyword>
<dbReference type="PRINTS" id="PR00411">
    <property type="entry name" value="PNDRDTASEI"/>
</dbReference>
<dbReference type="SUPFAM" id="SSF51905">
    <property type="entry name" value="FAD/NAD(P)-binding domain"/>
    <property type="match status" value="2"/>
</dbReference>
<dbReference type="GO" id="GO:0005737">
    <property type="term" value="C:cytoplasm"/>
    <property type="evidence" value="ECO:0007669"/>
    <property type="project" value="TreeGrafter"/>
</dbReference>
<dbReference type="KEGG" id="azm:DM194_14255"/>
<dbReference type="Pfam" id="PF07992">
    <property type="entry name" value="Pyr_redox_2"/>
    <property type="match status" value="1"/>
</dbReference>
<dbReference type="EMBL" id="CP029830">
    <property type="protein sequence ID" value="AWU95486.1"/>
    <property type="molecule type" value="Genomic_DNA"/>
</dbReference>
<evidence type="ECO:0000259" key="5">
    <source>
        <dbReference type="Pfam" id="PF07992"/>
    </source>
</evidence>
<gene>
    <name evidence="7" type="ORF">DM194_14255</name>
</gene>
<dbReference type="Gene3D" id="3.30.390.30">
    <property type="match status" value="1"/>
</dbReference>
<dbReference type="Pfam" id="PF14759">
    <property type="entry name" value="Reductase_C"/>
    <property type="match status" value="1"/>
</dbReference>
<dbReference type="GO" id="GO:0016651">
    <property type="term" value="F:oxidoreductase activity, acting on NAD(P)H"/>
    <property type="evidence" value="ECO:0007669"/>
    <property type="project" value="TreeGrafter"/>
</dbReference>
<dbReference type="GO" id="GO:0051213">
    <property type="term" value="F:dioxygenase activity"/>
    <property type="evidence" value="ECO:0007669"/>
    <property type="project" value="UniProtKB-KW"/>
</dbReference>
<dbReference type="PANTHER" id="PTHR43557:SF2">
    <property type="entry name" value="RIESKE DOMAIN-CONTAINING PROTEIN-RELATED"/>
    <property type="match status" value="1"/>
</dbReference>
<keyword evidence="7" id="KW-0614">Plasmid</keyword>
<dbReference type="InterPro" id="IPR028202">
    <property type="entry name" value="Reductase_C"/>
</dbReference>
<evidence type="ECO:0000256" key="1">
    <source>
        <dbReference type="ARBA" id="ARBA00001974"/>
    </source>
</evidence>
<feature type="domain" description="Reductase C-terminal" evidence="6">
    <location>
        <begin position="402"/>
        <end position="485"/>
    </location>
</feature>
<organism evidence="7 8">
    <name type="scientific">Azospirillum ramasamyi</name>
    <dbReference type="NCBI Taxonomy" id="682998"/>
    <lineage>
        <taxon>Bacteria</taxon>
        <taxon>Pseudomonadati</taxon>
        <taxon>Pseudomonadota</taxon>
        <taxon>Alphaproteobacteria</taxon>
        <taxon>Rhodospirillales</taxon>
        <taxon>Azospirillaceae</taxon>
        <taxon>Azospirillum</taxon>
    </lineage>
</organism>
<evidence type="ECO:0000259" key="6">
    <source>
        <dbReference type="Pfam" id="PF14759"/>
    </source>
</evidence>
<dbReference type="InterPro" id="IPR036188">
    <property type="entry name" value="FAD/NAD-bd_sf"/>
</dbReference>
<dbReference type="PRINTS" id="PR00368">
    <property type="entry name" value="FADPNR"/>
</dbReference>
<feature type="domain" description="FAD/NAD(P)-binding" evidence="5">
    <location>
        <begin position="88"/>
        <end position="381"/>
    </location>
</feature>
<dbReference type="SUPFAM" id="SSF55424">
    <property type="entry name" value="FAD/NAD-linked reductases, dimerisation (C-terminal) domain"/>
    <property type="match status" value="1"/>
</dbReference>
<sequence>MELPKLVEPTVCRIIIGPDHLWPLPFGDEVMPFRHQGRGDDAAGGGARPQLLCGHNVVDSHKTYTAYVLQEASAARAQKMTLHEDNKTVLIVGAGQAGGRAAQELAAQGFAGRIVMVGDEAHLPYERPPLSKAVLKGAAGEDSLYLHPAPDWRKEGLEVVLGDAVAGIDHAARVATLASGRRLAYDSLILATGGVARPLPLPGGEFCVSLRTLDDSRKLRAALELAGRIAVIGGGVIGMEVAATAASLGKSVCVIEAGTGVMARILPPPVSDWLAGLHRDAGVDLRTGAQVTGVRREGEGYVVEGPGLSVAADIVLSAVGMVPNSGLVPDEARGRTGGILTDALGRVPGLDGVYACGDVAESWNALYGDHIRLETWRNADRQPRAIARTICGQDTPHAETPWMWTDQFGRNIQVVGLRRDGAATVARGAVGTPGSSLYWLVDGAIAGGVLIDNGRDRRFLEKLVESRATPDLDKLADPAVPLKTLV</sequence>
<dbReference type="Gene3D" id="3.50.50.60">
    <property type="entry name" value="FAD/NAD(P)-binding domain"/>
    <property type="match status" value="2"/>
</dbReference>
<reference evidence="7 8" key="1">
    <citation type="submission" date="2018-06" db="EMBL/GenBank/DDBJ databases">
        <title>Complete genome sequencing of Azospirillum sp. M2T2B2.</title>
        <authorList>
            <person name="Heo J."/>
            <person name="Kim S.-J."/>
            <person name="Kwon S.-W."/>
            <person name="Anandham R."/>
        </authorList>
    </citation>
    <scope>NUCLEOTIDE SEQUENCE [LARGE SCALE GENOMIC DNA]</scope>
    <source>
        <strain evidence="7 8">M2T2B2</strain>
        <plasmid evidence="7 8">unnamed1</plasmid>
    </source>
</reference>
<dbReference type="Proteomes" id="UP000249605">
    <property type="component" value="Plasmid unnamed1"/>
</dbReference>
<evidence type="ECO:0000256" key="2">
    <source>
        <dbReference type="ARBA" id="ARBA00022630"/>
    </source>
</evidence>
<evidence type="ECO:0000256" key="3">
    <source>
        <dbReference type="ARBA" id="ARBA00022827"/>
    </source>
</evidence>
<accession>A0A2U9SA78</accession>